<keyword evidence="2" id="KW-1185">Reference proteome</keyword>
<protein>
    <submittedName>
        <fullName evidence="1">Uncharacterized protein</fullName>
    </submittedName>
</protein>
<sequence>MAKHMFQDLPPGVALTRIRHVRSQIATTCLQGRVWRSKTKVTWIHRPRQSIGHLLQGTLKRCSVD</sequence>
<reference evidence="1" key="2">
    <citation type="submission" date="2020-11" db="EMBL/GenBank/DDBJ databases">
        <authorList>
            <person name="McCartney M.A."/>
            <person name="Auch B."/>
            <person name="Kono T."/>
            <person name="Mallez S."/>
            <person name="Becker A."/>
            <person name="Gohl D.M."/>
            <person name="Silverstein K.A.T."/>
            <person name="Koren S."/>
            <person name="Bechman K.B."/>
            <person name="Herman A."/>
            <person name="Abrahante J.E."/>
            <person name="Garbe J."/>
        </authorList>
    </citation>
    <scope>NUCLEOTIDE SEQUENCE</scope>
    <source>
        <strain evidence="1">Duluth1</strain>
        <tissue evidence="1">Whole animal</tissue>
    </source>
</reference>
<name>A0A9D4R4W1_DREPO</name>
<dbReference type="EMBL" id="JAIWYP010000003">
    <property type="protein sequence ID" value="KAH3853290.1"/>
    <property type="molecule type" value="Genomic_DNA"/>
</dbReference>
<reference evidence="1" key="1">
    <citation type="journal article" date="2019" name="bioRxiv">
        <title>The Genome of the Zebra Mussel, Dreissena polymorpha: A Resource for Invasive Species Research.</title>
        <authorList>
            <person name="McCartney M.A."/>
            <person name="Auch B."/>
            <person name="Kono T."/>
            <person name="Mallez S."/>
            <person name="Zhang Y."/>
            <person name="Obille A."/>
            <person name="Becker A."/>
            <person name="Abrahante J.E."/>
            <person name="Garbe J."/>
            <person name="Badalamenti J.P."/>
            <person name="Herman A."/>
            <person name="Mangelson H."/>
            <person name="Liachko I."/>
            <person name="Sullivan S."/>
            <person name="Sone E.D."/>
            <person name="Koren S."/>
            <person name="Silverstein K.A.T."/>
            <person name="Beckman K.B."/>
            <person name="Gohl D.M."/>
        </authorList>
    </citation>
    <scope>NUCLEOTIDE SEQUENCE</scope>
    <source>
        <strain evidence="1">Duluth1</strain>
        <tissue evidence="1">Whole animal</tissue>
    </source>
</reference>
<dbReference type="Proteomes" id="UP000828390">
    <property type="component" value="Unassembled WGS sequence"/>
</dbReference>
<gene>
    <name evidence="1" type="ORF">DPMN_095812</name>
</gene>
<comment type="caution">
    <text evidence="1">The sequence shown here is derived from an EMBL/GenBank/DDBJ whole genome shotgun (WGS) entry which is preliminary data.</text>
</comment>
<organism evidence="1 2">
    <name type="scientific">Dreissena polymorpha</name>
    <name type="common">Zebra mussel</name>
    <name type="synonym">Mytilus polymorpha</name>
    <dbReference type="NCBI Taxonomy" id="45954"/>
    <lineage>
        <taxon>Eukaryota</taxon>
        <taxon>Metazoa</taxon>
        <taxon>Spiralia</taxon>
        <taxon>Lophotrochozoa</taxon>
        <taxon>Mollusca</taxon>
        <taxon>Bivalvia</taxon>
        <taxon>Autobranchia</taxon>
        <taxon>Heteroconchia</taxon>
        <taxon>Euheterodonta</taxon>
        <taxon>Imparidentia</taxon>
        <taxon>Neoheterodontei</taxon>
        <taxon>Myida</taxon>
        <taxon>Dreissenoidea</taxon>
        <taxon>Dreissenidae</taxon>
        <taxon>Dreissena</taxon>
    </lineage>
</organism>
<proteinExistence type="predicted"/>
<accession>A0A9D4R4W1</accession>
<evidence type="ECO:0000313" key="2">
    <source>
        <dbReference type="Proteomes" id="UP000828390"/>
    </source>
</evidence>
<dbReference type="AlphaFoldDB" id="A0A9D4R4W1"/>
<evidence type="ECO:0000313" key="1">
    <source>
        <dbReference type="EMBL" id="KAH3853290.1"/>
    </source>
</evidence>